<name>A0A1B6M1A5_9HEMI</name>
<sequence length="250" mass="28140">MSDIRQLVYAMVRVLKGEVTDGKLSKDDTESVEIAVQCLESAYGLEASEPSLDLDCSLQAILQHYITNQETQDTVSPENKAAAEEFKDKGNMSMDSQNFKDAIINYTKAIFLDRKNAIYYCNRAAAFNNLSDFGNAIKDCEMAVKYDPLHHKAYARMGLAYAGKNQHRQAIKHYKKALELQPDKESYKAYLQQSQDVLSRSPPLDLNFNISSDGTSSSPFAFPNVENMFARNFNTLVARMFSNIPSRRGT</sequence>
<gene>
    <name evidence="6" type="ORF">g.12444</name>
</gene>
<evidence type="ECO:0000256" key="2">
    <source>
        <dbReference type="ARBA" id="ARBA00022737"/>
    </source>
</evidence>
<dbReference type="Pfam" id="PF00515">
    <property type="entry name" value="TPR_1"/>
    <property type="match status" value="1"/>
</dbReference>
<reference evidence="6" key="1">
    <citation type="submission" date="2015-11" db="EMBL/GenBank/DDBJ databases">
        <title>De novo transcriptome assembly of four potential Pierce s Disease insect vectors from Arizona vineyards.</title>
        <authorList>
            <person name="Tassone E.E."/>
        </authorList>
    </citation>
    <scope>NUCLEOTIDE SEQUENCE</scope>
</reference>
<dbReference type="InterPro" id="IPR019734">
    <property type="entry name" value="TPR_rpt"/>
</dbReference>
<proteinExistence type="inferred from homology"/>
<organism evidence="6">
    <name type="scientific">Graphocephala atropunctata</name>
    <dbReference type="NCBI Taxonomy" id="36148"/>
    <lineage>
        <taxon>Eukaryota</taxon>
        <taxon>Metazoa</taxon>
        <taxon>Ecdysozoa</taxon>
        <taxon>Arthropoda</taxon>
        <taxon>Hexapoda</taxon>
        <taxon>Insecta</taxon>
        <taxon>Pterygota</taxon>
        <taxon>Neoptera</taxon>
        <taxon>Paraneoptera</taxon>
        <taxon>Hemiptera</taxon>
        <taxon>Auchenorrhyncha</taxon>
        <taxon>Membracoidea</taxon>
        <taxon>Cicadellidae</taxon>
        <taxon>Cicadellinae</taxon>
        <taxon>Cicadellini</taxon>
        <taxon>Graphocephala</taxon>
    </lineage>
</organism>
<accession>A0A1B6M1A5</accession>
<dbReference type="PANTHER" id="PTHR45831:SF2">
    <property type="entry name" value="LD24721P"/>
    <property type="match status" value="1"/>
</dbReference>
<keyword evidence="2" id="KW-0677">Repeat</keyword>
<dbReference type="GO" id="GO:0060090">
    <property type="term" value="F:molecular adaptor activity"/>
    <property type="evidence" value="ECO:0007669"/>
    <property type="project" value="TreeGrafter"/>
</dbReference>
<dbReference type="PROSITE" id="PS50293">
    <property type="entry name" value="TPR_REGION"/>
    <property type="match status" value="1"/>
</dbReference>
<dbReference type="GO" id="GO:0016020">
    <property type="term" value="C:membrane"/>
    <property type="evidence" value="ECO:0007669"/>
    <property type="project" value="TreeGrafter"/>
</dbReference>
<dbReference type="GO" id="GO:0072380">
    <property type="term" value="C:TRC complex"/>
    <property type="evidence" value="ECO:0007669"/>
    <property type="project" value="TreeGrafter"/>
</dbReference>
<comment type="similarity">
    <text evidence="1">Belongs to the SGT family.</text>
</comment>
<dbReference type="InterPro" id="IPR011990">
    <property type="entry name" value="TPR-like_helical_dom_sf"/>
</dbReference>
<evidence type="ECO:0000256" key="3">
    <source>
        <dbReference type="ARBA" id="ARBA00022803"/>
    </source>
</evidence>
<evidence type="ECO:0000256" key="4">
    <source>
        <dbReference type="PROSITE-ProRule" id="PRU00339"/>
    </source>
</evidence>
<dbReference type="Gene3D" id="1.25.40.10">
    <property type="entry name" value="Tetratricopeptide repeat domain"/>
    <property type="match status" value="1"/>
</dbReference>
<feature type="repeat" description="TPR" evidence="4">
    <location>
        <begin position="151"/>
        <end position="184"/>
    </location>
</feature>
<dbReference type="PROSITE" id="PS50005">
    <property type="entry name" value="TPR"/>
    <property type="match status" value="1"/>
</dbReference>
<dbReference type="InterPro" id="IPR032374">
    <property type="entry name" value="SGTA_dimer"/>
</dbReference>
<keyword evidence="3 4" id="KW-0802">TPR repeat</keyword>
<dbReference type="PANTHER" id="PTHR45831">
    <property type="entry name" value="LD24721P"/>
    <property type="match status" value="1"/>
</dbReference>
<protein>
    <recommendedName>
        <fullName evidence="5">SGTA homodimerisation domain-containing protein</fullName>
    </recommendedName>
</protein>
<dbReference type="EMBL" id="GEBQ01010307">
    <property type="protein sequence ID" value="JAT29670.1"/>
    <property type="molecule type" value="Transcribed_RNA"/>
</dbReference>
<dbReference type="InterPro" id="IPR047150">
    <property type="entry name" value="SGT"/>
</dbReference>
<evidence type="ECO:0000313" key="6">
    <source>
        <dbReference type="EMBL" id="JAT29670.1"/>
    </source>
</evidence>
<dbReference type="SMART" id="SM00028">
    <property type="entry name" value="TPR"/>
    <property type="match status" value="3"/>
</dbReference>
<dbReference type="Pfam" id="PF16546">
    <property type="entry name" value="SGTA_dimer"/>
    <property type="match status" value="1"/>
</dbReference>
<dbReference type="AlphaFoldDB" id="A0A1B6M1A5"/>
<dbReference type="GO" id="GO:0006620">
    <property type="term" value="P:post-translational protein targeting to endoplasmic reticulum membrane"/>
    <property type="evidence" value="ECO:0007669"/>
    <property type="project" value="TreeGrafter"/>
</dbReference>
<evidence type="ECO:0000259" key="5">
    <source>
        <dbReference type="Pfam" id="PF16546"/>
    </source>
</evidence>
<feature type="domain" description="SGTA homodimerisation" evidence="5">
    <location>
        <begin position="5"/>
        <end position="54"/>
    </location>
</feature>
<dbReference type="SUPFAM" id="SSF48452">
    <property type="entry name" value="TPR-like"/>
    <property type="match status" value="1"/>
</dbReference>
<dbReference type="Gene3D" id="1.20.5.420">
    <property type="entry name" value="Immunoglobulin FC, subunit C"/>
    <property type="match status" value="1"/>
</dbReference>
<evidence type="ECO:0000256" key="1">
    <source>
        <dbReference type="ARBA" id="ARBA00008175"/>
    </source>
</evidence>